<dbReference type="InterPro" id="IPR021352">
    <property type="entry name" value="DUF2971"/>
</dbReference>
<evidence type="ECO:0000313" key="2">
    <source>
        <dbReference type="Proteomes" id="UP000184497"/>
    </source>
</evidence>
<protein>
    <recommendedName>
        <fullName evidence="3">DUF2971 domain-containing protein</fullName>
    </recommendedName>
</protein>
<reference evidence="2" key="1">
    <citation type="submission" date="2016-11" db="EMBL/GenBank/DDBJ databases">
        <authorList>
            <person name="Varghese N."/>
            <person name="Submissions S."/>
        </authorList>
    </citation>
    <scope>NUCLEOTIDE SEQUENCE [LARGE SCALE GENOMIC DNA]</scope>
    <source>
        <strain evidence="2">CGMCC 1.10835</strain>
    </source>
</reference>
<dbReference type="OrthoDB" id="4119964at2"/>
<sequence length="267" mass="30958">MDLPEKLYKYEAFTMQSLLNLKNQVVYFAPPSGFNDPYDCALKADIEEIRPGEIEKFRSIYLTKDWPDNMKRALELKAPGELRPMLMRGARTACEEVVERFIESRGVSCFSEVNDELLMWAHYSDKYQGFCLEFDTNTELFAKAKKVKYVDEMPKLNALSVFTDGERGEVLDLFCTKSNAWKYEREWRVLHSEAGTAYKYPAEALTGVYFGPNIGRDVLEVICLVLKGQNSKVRFWRGERNLSAFKVDFQEFTYTSHLEAQNTDMLT</sequence>
<dbReference type="Pfam" id="PF11185">
    <property type="entry name" value="DUF2971"/>
    <property type="match status" value="1"/>
</dbReference>
<gene>
    <name evidence="1" type="ORF">SAMN05216369_2504</name>
</gene>
<dbReference type="RefSeq" id="WP_072798145.1">
    <property type="nucleotide sequence ID" value="NZ_FRAQ01000002.1"/>
</dbReference>
<organism evidence="1 2">
    <name type="scientific">Marinobacter antarcticus</name>
    <dbReference type="NCBI Taxonomy" id="564117"/>
    <lineage>
        <taxon>Bacteria</taxon>
        <taxon>Pseudomonadati</taxon>
        <taxon>Pseudomonadota</taxon>
        <taxon>Gammaproteobacteria</taxon>
        <taxon>Pseudomonadales</taxon>
        <taxon>Marinobacteraceae</taxon>
        <taxon>Marinobacter</taxon>
    </lineage>
</organism>
<proteinExistence type="predicted"/>
<dbReference type="EMBL" id="FRAQ01000002">
    <property type="protein sequence ID" value="SHK62322.1"/>
    <property type="molecule type" value="Genomic_DNA"/>
</dbReference>
<dbReference type="Proteomes" id="UP000184497">
    <property type="component" value="Unassembled WGS sequence"/>
</dbReference>
<keyword evidence="2" id="KW-1185">Reference proteome</keyword>
<evidence type="ECO:0008006" key="3">
    <source>
        <dbReference type="Google" id="ProtNLM"/>
    </source>
</evidence>
<name>A0A1M6TZ59_9GAMM</name>
<accession>A0A1M6TZ59</accession>
<evidence type="ECO:0000313" key="1">
    <source>
        <dbReference type="EMBL" id="SHK62322.1"/>
    </source>
</evidence>
<dbReference type="STRING" id="564117.SAMN05216369_2504"/>
<dbReference type="AlphaFoldDB" id="A0A1M6TZ59"/>